<dbReference type="InterPro" id="IPR036691">
    <property type="entry name" value="Endo/exonu/phosph_ase_sf"/>
</dbReference>
<dbReference type="GO" id="GO:0004519">
    <property type="term" value="F:endonuclease activity"/>
    <property type="evidence" value="ECO:0007669"/>
    <property type="project" value="UniProtKB-KW"/>
</dbReference>
<keyword evidence="8" id="KW-0234">DNA repair</keyword>
<dbReference type="EMBL" id="AZEB01000010">
    <property type="protein sequence ID" value="KRL22091.1"/>
    <property type="molecule type" value="Genomic_DNA"/>
</dbReference>
<evidence type="ECO:0000256" key="2">
    <source>
        <dbReference type="ARBA" id="ARBA00001946"/>
    </source>
</evidence>
<dbReference type="Pfam" id="PF03372">
    <property type="entry name" value="Exo_endo_phos"/>
    <property type="match status" value="1"/>
</dbReference>
<keyword evidence="9" id="KW-1133">Transmembrane helix</keyword>
<keyword evidence="12" id="KW-1185">Reference proteome</keyword>
<dbReference type="SUPFAM" id="SSF56219">
    <property type="entry name" value="DNase I-like"/>
    <property type="match status" value="1"/>
</dbReference>
<dbReference type="PANTHER" id="PTHR15822">
    <property type="entry name" value="TRAF AND TNF RECEPTOR-ASSOCIATED PROTEIN"/>
    <property type="match status" value="1"/>
</dbReference>
<keyword evidence="7" id="KW-0460">Magnesium</keyword>
<protein>
    <submittedName>
        <fullName evidence="11">Endonuclease exonuclease phosphatase family protein</fullName>
    </submittedName>
</protein>
<evidence type="ECO:0000313" key="11">
    <source>
        <dbReference type="EMBL" id="KRL22091.1"/>
    </source>
</evidence>
<dbReference type="InterPro" id="IPR051547">
    <property type="entry name" value="TDP2-like"/>
</dbReference>
<dbReference type="PANTHER" id="PTHR15822:SF4">
    <property type="entry name" value="TYROSYL-DNA PHOSPHODIESTERASE 2"/>
    <property type="match status" value="1"/>
</dbReference>
<comment type="cofactor">
    <cofactor evidence="2">
        <name>Mg(2+)</name>
        <dbReference type="ChEBI" id="CHEBI:18420"/>
    </cofactor>
</comment>
<evidence type="ECO:0000256" key="4">
    <source>
        <dbReference type="ARBA" id="ARBA00022723"/>
    </source>
</evidence>
<comment type="caution">
    <text evidence="11">The sequence shown here is derived from an EMBL/GenBank/DDBJ whole genome shotgun (WGS) entry which is preliminary data.</text>
</comment>
<keyword evidence="4" id="KW-0479">Metal-binding</keyword>
<dbReference type="RefSeq" id="WP_056949348.1">
    <property type="nucleotide sequence ID" value="NZ_AZEB01000010.1"/>
</dbReference>
<dbReference type="GO" id="GO:0046872">
    <property type="term" value="F:metal ion binding"/>
    <property type="evidence" value="ECO:0007669"/>
    <property type="project" value="UniProtKB-KW"/>
</dbReference>
<organism evidence="11 12">
    <name type="scientific">Lentilactobacillus kisonensis DSM 19906 = JCM 15041</name>
    <dbReference type="NCBI Taxonomy" id="1423766"/>
    <lineage>
        <taxon>Bacteria</taxon>
        <taxon>Bacillati</taxon>
        <taxon>Bacillota</taxon>
        <taxon>Bacilli</taxon>
        <taxon>Lactobacillales</taxon>
        <taxon>Lactobacillaceae</taxon>
        <taxon>Lentilactobacillus</taxon>
    </lineage>
</organism>
<keyword evidence="11" id="KW-0255">Endonuclease</keyword>
<dbReference type="Gene3D" id="3.60.10.10">
    <property type="entry name" value="Endonuclease/exonuclease/phosphatase"/>
    <property type="match status" value="1"/>
</dbReference>
<evidence type="ECO:0000256" key="1">
    <source>
        <dbReference type="ARBA" id="ARBA00001936"/>
    </source>
</evidence>
<evidence type="ECO:0000256" key="9">
    <source>
        <dbReference type="SAM" id="Phobius"/>
    </source>
</evidence>
<keyword evidence="6" id="KW-0378">Hydrolase</keyword>
<accession>A0A0R1NZG0</accession>
<feature type="transmembrane region" description="Helical" evidence="9">
    <location>
        <begin position="7"/>
        <end position="28"/>
    </location>
</feature>
<dbReference type="AlphaFoldDB" id="A0A0R1NZG0"/>
<feature type="domain" description="Endonuclease/exonuclease/phosphatase" evidence="10">
    <location>
        <begin position="58"/>
        <end position="337"/>
    </location>
</feature>
<evidence type="ECO:0000256" key="3">
    <source>
        <dbReference type="ARBA" id="ARBA00022722"/>
    </source>
</evidence>
<keyword evidence="3" id="KW-0540">Nuclease</keyword>
<reference evidence="11 12" key="1">
    <citation type="journal article" date="2015" name="Genome Announc.">
        <title>Expanding the biotechnology potential of lactobacilli through comparative genomics of 213 strains and associated genera.</title>
        <authorList>
            <person name="Sun Z."/>
            <person name="Harris H.M."/>
            <person name="McCann A."/>
            <person name="Guo C."/>
            <person name="Argimon S."/>
            <person name="Zhang W."/>
            <person name="Yang X."/>
            <person name="Jeffery I.B."/>
            <person name="Cooney J.C."/>
            <person name="Kagawa T.F."/>
            <person name="Liu W."/>
            <person name="Song Y."/>
            <person name="Salvetti E."/>
            <person name="Wrobel A."/>
            <person name="Rasinkangas P."/>
            <person name="Parkhill J."/>
            <person name="Rea M.C."/>
            <person name="O'Sullivan O."/>
            <person name="Ritari J."/>
            <person name="Douillard F.P."/>
            <person name="Paul Ross R."/>
            <person name="Yang R."/>
            <person name="Briner A.E."/>
            <person name="Felis G.E."/>
            <person name="de Vos W.M."/>
            <person name="Barrangou R."/>
            <person name="Klaenhammer T.R."/>
            <person name="Caufield P.W."/>
            <person name="Cui Y."/>
            <person name="Zhang H."/>
            <person name="O'Toole P.W."/>
        </authorList>
    </citation>
    <scope>NUCLEOTIDE SEQUENCE [LARGE SCALE GENOMIC DNA]</scope>
    <source>
        <strain evidence="11 12">DSM 19906</strain>
    </source>
</reference>
<name>A0A0R1NZG0_9LACO</name>
<evidence type="ECO:0000256" key="8">
    <source>
        <dbReference type="ARBA" id="ARBA00023204"/>
    </source>
</evidence>
<keyword evidence="11" id="KW-0269">Exonuclease</keyword>
<dbReference type="GO" id="GO:0004527">
    <property type="term" value="F:exonuclease activity"/>
    <property type="evidence" value="ECO:0007669"/>
    <property type="project" value="UniProtKB-KW"/>
</dbReference>
<evidence type="ECO:0000256" key="7">
    <source>
        <dbReference type="ARBA" id="ARBA00022842"/>
    </source>
</evidence>
<evidence type="ECO:0000256" key="5">
    <source>
        <dbReference type="ARBA" id="ARBA00022763"/>
    </source>
</evidence>
<keyword evidence="9" id="KW-0472">Membrane</keyword>
<sequence>MKKFFKVMLGLLFGIVIIVGGYAAYVYLSYHRMADKVKLHPQNHRDSVLKTDTQYKALTFNIGYAAYPASYSFFMDGGKYSRAYSKASVEQDMAGITKAVRAENPTLAFFQEVDTNGDRSFHVNEVNWLRRSFADYSNVYAQNYDSAYLFYPLTRPIGSAKSGLVTLAKAKMTDSIRYSLPIDTDFNKFMDLDRAISVTHLPVENGKQLAVINLHLSAFTKNAKVRRAQINKLFAKMKAEAANGHYVIVAGDYNHDMLGDSPKVFGTTEKRENWTHPFPANQLPNGFRIVKNGLAAAKVPSVRANGTGYHPGKTYVSLIDGFLVSDNVSVQDVHVKYLGFKNSDHNPEVLTFKLDK</sequence>
<keyword evidence="5" id="KW-0227">DNA damage</keyword>
<evidence type="ECO:0000313" key="12">
    <source>
        <dbReference type="Proteomes" id="UP000051439"/>
    </source>
</evidence>
<keyword evidence="9" id="KW-0812">Transmembrane</keyword>
<evidence type="ECO:0000259" key="10">
    <source>
        <dbReference type="Pfam" id="PF03372"/>
    </source>
</evidence>
<gene>
    <name evidence="11" type="ORF">FC98_GL000392</name>
</gene>
<dbReference type="Proteomes" id="UP000051439">
    <property type="component" value="Unassembled WGS sequence"/>
</dbReference>
<dbReference type="GO" id="GO:0006281">
    <property type="term" value="P:DNA repair"/>
    <property type="evidence" value="ECO:0007669"/>
    <property type="project" value="UniProtKB-KW"/>
</dbReference>
<proteinExistence type="predicted"/>
<evidence type="ECO:0000256" key="6">
    <source>
        <dbReference type="ARBA" id="ARBA00022801"/>
    </source>
</evidence>
<dbReference type="InterPro" id="IPR005135">
    <property type="entry name" value="Endo/exonuclease/phosphatase"/>
</dbReference>
<comment type="cofactor">
    <cofactor evidence="1">
        <name>Mn(2+)</name>
        <dbReference type="ChEBI" id="CHEBI:29035"/>
    </cofactor>
</comment>
<dbReference type="PATRIC" id="fig|1423766.4.peg.391"/>